<keyword evidence="3" id="KW-1185">Reference proteome</keyword>
<evidence type="ECO:0000256" key="1">
    <source>
        <dbReference type="SAM" id="SignalP"/>
    </source>
</evidence>
<feature type="chain" id="PRO_5045300534" evidence="1">
    <location>
        <begin position="35"/>
        <end position="110"/>
    </location>
</feature>
<evidence type="ECO:0000313" key="3">
    <source>
        <dbReference type="Proteomes" id="UP001597405"/>
    </source>
</evidence>
<feature type="signal peptide" evidence="1">
    <location>
        <begin position="1"/>
        <end position="34"/>
    </location>
</feature>
<evidence type="ECO:0000313" key="2">
    <source>
        <dbReference type="EMBL" id="MFD1981496.1"/>
    </source>
</evidence>
<proteinExistence type="predicted"/>
<name>A0ABW4U3A9_9HYPH</name>
<protein>
    <submittedName>
        <fullName evidence="2">Uncharacterized protein</fullName>
    </submittedName>
</protein>
<reference evidence="3" key="1">
    <citation type="journal article" date="2019" name="Int. J. Syst. Evol. Microbiol.">
        <title>The Global Catalogue of Microorganisms (GCM) 10K type strain sequencing project: providing services to taxonomists for standard genome sequencing and annotation.</title>
        <authorList>
            <consortium name="The Broad Institute Genomics Platform"/>
            <consortium name="The Broad Institute Genome Sequencing Center for Infectious Disease"/>
            <person name="Wu L."/>
            <person name="Ma J."/>
        </authorList>
    </citation>
    <scope>NUCLEOTIDE SEQUENCE [LARGE SCALE GENOMIC DNA]</scope>
    <source>
        <strain evidence="3">CGMCC 1.16225</strain>
    </source>
</reference>
<dbReference type="RefSeq" id="WP_379093003.1">
    <property type="nucleotide sequence ID" value="NZ_JBHUGZ010000001.1"/>
</dbReference>
<sequence length="110" mass="12656">MSRMPWMRPSFSILKRLYLAQNIALSVNALSQQAAISAFDATEELEAVKAAMPRTEHSCSSRRSQRWAVRQTSPCCWWHRHTELNTPGFERPFSDAIGGNDVRMGWFERV</sequence>
<gene>
    <name evidence="2" type="ORF">ACFSOZ_02085</name>
</gene>
<keyword evidence="1" id="KW-0732">Signal</keyword>
<comment type="caution">
    <text evidence="2">The sequence shown here is derived from an EMBL/GenBank/DDBJ whole genome shotgun (WGS) entry which is preliminary data.</text>
</comment>
<dbReference type="EMBL" id="JBHUGZ010000001">
    <property type="protein sequence ID" value="MFD1981496.1"/>
    <property type="molecule type" value="Genomic_DNA"/>
</dbReference>
<dbReference type="Proteomes" id="UP001597405">
    <property type="component" value="Unassembled WGS sequence"/>
</dbReference>
<organism evidence="2 3">
    <name type="scientific">Mesorhizobium newzealandense</name>
    <dbReference type="NCBI Taxonomy" id="1300302"/>
    <lineage>
        <taxon>Bacteria</taxon>
        <taxon>Pseudomonadati</taxon>
        <taxon>Pseudomonadota</taxon>
        <taxon>Alphaproteobacteria</taxon>
        <taxon>Hyphomicrobiales</taxon>
        <taxon>Phyllobacteriaceae</taxon>
        <taxon>Mesorhizobium</taxon>
    </lineage>
</organism>
<accession>A0ABW4U3A9</accession>